<keyword evidence="2 3" id="KW-0378">Hydrolase</keyword>
<evidence type="ECO:0000313" key="5">
    <source>
        <dbReference type="EMBL" id="KUP05437.1"/>
    </source>
</evidence>
<dbReference type="Proteomes" id="UP000074108">
    <property type="component" value="Unassembled WGS sequence"/>
</dbReference>
<gene>
    <name evidence="5" type="ORF">Q75_12060</name>
</gene>
<dbReference type="OrthoDB" id="9131041at2"/>
<dbReference type="EMBL" id="LDYG01000037">
    <property type="protein sequence ID" value="KUP05437.1"/>
    <property type="molecule type" value="Genomic_DNA"/>
</dbReference>
<comment type="similarity">
    <text evidence="1 3">Belongs to the Nudix hydrolase family.</text>
</comment>
<evidence type="ECO:0000313" key="6">
    <source>
        <dbReference type="Proteomes" id="UP000074108"/>
    </source>
</evidence>
<organism evidence="5 6">
    <name type="scientific">Bacillus coahuilensis p1.1.43</name>
    <dbReference type="NCBI Taxonomy" id="1150625"/>
    <lineage>
        <taxon>Bacteria</taxon>
        <taxon>Bacillati</taxon>
        <taxon>Bacillota</taxon>
        <taxon>Bacilli</taxon>
        <taxon>Bacillales</taxon>
        <taxon>Bacillaceae</taxon>
        <taxon>Bacillus</taxon>
    </lineage>
</organism>
<dbReference type="PRINTS" id="PR00502">
    <property type="entry name" value="NUDIXFAMILY"/>
</dbReference>
<keyword evidence="6" id="KW-1185">Reference proteome</keyword>
<dbReference type="PATRIC" id="fig|1150625.3.peg.2567"/>
<proteinExistence type="inferred from homology"/>
<dbReference type="PROSITE" id="PS00893">
    <property type="entry name" value="NUDIX_BOX"/>
    <property type="match status" value="1"/>
</dbReference>
<evidence type="ECO:0000259" key="4">
    <source>
        <dbReference type="PROSITE" id="PS51462"/>
    </source>
</evidence>
<dbReference type="InterPro" id="IPR020476">
    <property type="entry name" value="Nudix_hydrolase"/>
</dbReference>
<comment type="caution">
    <text evidence="5">The sequence shown here is derived from an EMBL/GenBank/DDBJ whole genome shotgun (WGS) entry which is preliminary data.</text>
</comment>
<name>A0A147K6D8_9BACI</name>
<dbReference type="InterPro" id="IPR000086">
    <property type="entry name" value="NUDIX_hydrolase_dom"/>
</dbReference>
<evidence type="ECO:0000256" key="1">
    <source>
        <dbReference type="ARBA" id="ARBA00005582"/>
    </source>
</evidence>
<sequence>MKQFYDLQGELVKFSTQFNQFSFPPRDVLVLTKWDEDWLFTKHKERGVEFPGGKIESGETTEEAARREVYEETGAILSRLMPIAEYQVGQGDRPFVKRVFFGEVERLEKKESYLETEGPVRCSGNLLTLIQDQTFSPYMKDDVIKFSYQQLKNIALV</sequence>
<dbReference type="GO" id="GO:0016787">
    <property type="term" value="F:hydrolase activity"/>
    <property type="evidence" value="ECO:0007669"/>
    <property type="project" value="UniProtKB-KW"/>
</dbReference>
<dbReference type="InterPro" id="IPR015797">
    <property type="entry name" value="NUDIX_hydrolase-like_dom_sf"/>
</dbReference>
<dbReference type="NCBIfam" id="TIGR02705">
    <property type="entry name" value="nudix_YtkD"/>
    <property type="match status" value="1"/>
</dbReference>
<reference evidence="5 6" key="1">
    <citation type="journal article" date="2016" name="Front. Microbiol.">
        <title>Microevolution Analysis of Bacillus coahuilensis Unveils Differences in Phosphorus Acquisition Strategies and Their Regulation.</title>
        <authorList>
            <person name="Gomez-Lunar Z."/>
            <person name="Hernandez-Gonzalez I."/>
            <person name="Rodriguez-Torres M.D."/>
            <person name="Souza V."/>
            <person name="Olmedo-Alvarez G."/>
        </authorList>
    </citation>
    <scope>NUCLEOTIDE SEQUENCE [LARGE SCALE GENOMIC DNA]</scope>
    <source>
        <strain evidence="6">p1.1.43</strain>
    </source>
</reference>
<dbReference type="InterPro" id="IPR014078">
    <property type="entry name" value="Nudix_YtkD"/>
</dbReference>
<dbReference type="PANTHER" id="PTHR43736">
    <property type="entry name" value="ADP-RIBOSE PYROPHOSPHATASE"/>
    <property type="match status" value="1"/>
</dbReference>
<dbReference type="PANTHER" id="PTHR43736:SF1">
    <property type="entry name" value="DIHYDRONEOPTERIN TRIPHOSPHATE DIPHOSPHATASE"/>
    <property type="match status" value="1"/>
</dbReference>
<protein>
    <recommendedName>
        <fullName evidence="4">Nudix hydrolase domain-containing protein</fullName>
    </recommendedName>
</protein>
<dbReference type="Pfam" id="PF00293">
    <property type="entry name" value="NUDIX"/>
    <property type="match status" value="1"/>
</dbReference>
<dbReference type="Gene3D" id="3.90.79.10">
    <property type="entry name" value="Nucleoside Triphosphate Pyrophosphohydrolase"/>
    <property type="match status" value="1"/>
</dbReference>
<dbReference type="CDD" id="cd04665">
    <property type="entry name" value="NUDIX_RppH"/>
    <property type="match status" value="1"/>
</dbReference>
<evidence type="ECO:0000256" key="3">
    <source>
        <dbReference type="RuleBase" id="RU003476"/>
    </source>
</evidence>
<dbReference type="SUPFAM" id="SSF55811">
    <property type="entry name" value="Nudix"/>
    <property type="match status" value="1"/>
</dbReference>
<dbReference type="PROSITE" id="PS51462">
    <property type="entry name" value="NUDIX"/>
    <property type="match status" value="1"/>
</dbReference>
<dbReference type="AlphaFoldDB" id="A0A147K6D8"/>
<dbReference type="RefSeq" id="WP_059283341.1">
    <property type="nucleotide sequence ID" value="NZ_LDYG01000037.1"/>
</dbReference>
<accession>A0A147K6D8</accession>
<dbReference type="STRING" id="1150625.Q75_12060"/>
<evidence type="ECO:0000256" key="2">
    <source>
        <dbReference type="ARBA" id="ARBA00022801"/>
    </source>
</evidence>
<dbReference type="InterPro" id="IPR020084">
    <property type="entry name" value="NUDIX_hydrolase_CS"/>
</dbReference>
<feature type="domain" description="Nudix hydrolase" evidence="4">
    <location>
        <begin position="21"/>
        <end position="157"/>
    </location>
</feature>